<feature type="region of interest" description="N-terminal hotdog fold" evidence="6">
    <location>
        <begin position="946"/>
        <end position="1081"/>
    </location>
</feature>
<dbReference type="Pfam" id="PF00698">
    <property type="entry name" value="Acyl_transf_1"/>
    <property type="match status" value="1"/>
</dbReference>
<keyword evidence="3" id="KW-0489">Methyltransferase</keyword>
<dbReference type="InterPro" id="IPR018201">
    <property type="entry name" value="Ketoacyl_synth_AS"/>
</dbReference>
<dbReference type="Pfam" id="PF14765">
    <property type="entry name" value="PS-DH"/>
    <property type="match status" value="1"/>
</dbReference>
<evidence type="ECO:0000256" key="5">
    <source>
        <dbReference type="ARBA" id="ARBA00023268"/>
    </source>
</evidence>
<accession>A0A6A5WS92</accession>
<name>A0A6A5WS92_9PLEO</name>
<proteinExistence type="predicted"/>
<dbReference type="PROSITE" id="PS52004">
    <property type="entry name" value="KS3_2"/>
    <property type="match status" value="1"/>
</dbReference>
<dbReference type="InterPro" id="IPR020807">
    <property type="entry name" value="PKS_DH"/>
</dbReference>
<dbReference type="InterPro" id="IPR029063">
    <property type="entry name" value="SAM-dependent_MTases_sf"/>
</dbReference>
<dbReference type="GO" id="GO:0006633">
    <property type="term" value="P:fatty acid biosynthetic process"/>
    <property type="evidence" value="ECO:0007669"/>
    <property type="project" value="InterPro"/>
</dbReference>
<dbReference type="Pfam" id="PF08659">
    <property type="entry name" value="KR"/>
    <property type="match status" value="1"/>
</dbReference>
<dbReference type="CDD" id="cd02440">
    <property type="entry name" value="AdoMet_MTases"/>
    <property type="match status" value="1"/>
</dbReference>
<dbReference type="SUPFAM" id="SSF52151">
    <property type="entry name" value="FabD/lysophospholipase-like"/>
    <property type="match status" value="1"/>
</dbReference>
<dbReference type="InterPro" id="IPR009081">
    <property type="entry name" value="PP-bd_ACP"/>
</dbReference>
<dbReference type="SMART" id="SM00825">
    <property type="entry name" value="PKS_KS"/>
    <property type="match status" value="1"/>
</dbReference>
<reference evidence="10" key="1">
    <citation type="journal article" date="2020" name="Stud. Mycol.">
        <title>101 Dothideomycetes genomes: a test case for predicting lifestyles and emergence of pathogens.</title>
        <authorList>
            <person name="Haridas S."/>
            <person name="Albert R."/>
            <person name="Binder M."/>
            <person name="Bloem J."/>
            <person name="Labutti K."/>
            <person name="Salamov A."/>
            <person name="Andreopoulos B."/>
            <person name="Baker S."/>
            <person name="Barry K."/>
            <person name="Bills G."/>
            <person name="Bluhm B."/>
            <person name="Cannon C."/>
            <person name="Castanera R."/>
            <person name="Culley D."/>
            <person name="Daum C."/>
            <person name="Ezra D."/>
            <person name="Gonzalez J."/>
            <person name="Henrissat B."/>
            <person name="Kuo A."/>
            <person name="Liang C."/>
            <person name="Lipzen A."/>
            <person name="Lutzoni F."/>
            <person name="Magnuson J."/>
            <person name="Mondo S."/>
            <person name="Nolan M."/>
            <person name="Ohm R."/>
            <person name="Pangilinan J."/>
            <person name="Park H.-J."/>
            <person name="Ramirez L."/>
            <person name="Alfaro M."/>
            <person name="Sun H."/>
            <person name="Tritt A."/>
            <person name="Yoshinaga Y."/>
            <person name="Zwiers L.-H."/>
            <person name="Turgeon B."/>
            <person name="Goodwin S."/>
            <person name="Spatafora J."/>
            <person name="Crous P."/>
            <person name="Grigoriev I."/>
        </authorList>
    </citation>
    <scope>NUCLEOTIDE SEQUENCE</scope>
    <source>
        <strain evidence="10">CBS 123094</strain>
    </source>
</reference>
<evidence type="ECO:0000259" key="7">
    <source>
        <dbReference type="PROSITE" id="PS50075"/>
    </source>
</evidence>
<dbReference type="InterPro" id="IPR057326">
    <property type="entry name" value="KR_dom"/>
</dbReference>
<dbReference type="InterPro" id="IPR016036">
    <property type="entry name" value="Malonyl_transacylase_ACP-bd"/>
</dbReference>
<feature type="domain" description="Carrier" evidence="7">
    <location>
        <begin position="2407"/>
        <end position="2488"/>
    </location>
</feature>
<dbReference type="InterPro" id="IPR014030">
    <property type="entry name" value="Ketoacyl_synth_N"/>
</dbReference>
<evidence type="ECO:0000313" key="11">
    <source>
        <dbReference type="Proteomes" id="UP000799779"/>
    </source>
</evidence>
<evidence type="ECO:0000256" key="3">
    <source>
        <dbReference type="ARBA" id="ARBA00022603"/>
    </source>
</evidence>
<protein>
    <submittedName>
        <fullName evidence="10">Ketoacyl-synt-domain-containing protein</fullName>
    </submittedName>
</protein>
<dbReference type="SUPFAM" id="SSF51735">
    <property type="entry name" value="NAD(P)-binding Rossmann-fold domains"/>
    <property type="match status" value="1"/>
</dbReference>
<dbReference type="Gene3D" id="1.10.1200.10">
    <property type="entry name" value="ACP-like"/>
    <property type="match status" value="1"/>
</dbReference>
<dbReference type="PANTHER" id="PTHR43775:SF20">
    <property type="entry name" value="HYBRID PKS-NRPS SYNTHETASE APDA"/>
    <property type="match status" value="1"/>
</dbReference>
<dbReference type="SUPFAM" id="SSF53335">
    <property type="entry name" value="S-adenosyl-L-methionine-dependent methyltransferases"/>
    <property type="match status" value="1"/>
</dbReference>
<dbReference type="SMART" id="SM00826">
    <property type="entry name" value="PKS_DH"/>
    <property type="match status" value="1"/>
</dbReference>
<dbReference type="Pfam" id="PF21089">
    <property type="entry name" value="PKS_DH_N"/>
    <property type="match status" value="1"/>
</dbReference>
<dbReference type="PROSITE" id="PS50075">
    <property type="entry name" value="CARRIER"/>
    <property type="match status" value="1"/>
</dbReference>
<dbReference type="InterPro" id="IPR036291">
    <property type="entry name" value="NAD(P)-bd_dom_sf"/>
</dbReference>
<dbReference type="Gene3D" id="3.40.366.10">
    <property type="entry name" value="Malonyl-Coenzyme A Acyl Carrier Protein, domain 2"/>
    <property type="match status" value="1"/>
</dbReference>
<dbReference type="GO" id="GO:0031177">
    <property type="term" value="F:phosphopantetheine binding"/>
    <property type="evidence" value="ECO:0007669"/>
    <property type="project" value="InterPro"/>
</dbReference>
<dbReference type="Gene3D" id="3.40.47.10">
    <property type="match status" value="1"/>
</dbReference>
<dbReference type="Pfam" id="PF08242">
    <property type="entry name" value="Methyltransf_12"/>
    <property type="match status" value="1"/>
</dbReference>
<feature type="domain" description="PKS/mFAS DH" evidence="9">
    <location>
        <begin position="946"/>
        <end position="1240"/>
    </location>
</feature>
<evidence type="ECO:0000256" key="4">
    <source>
        <dbReference type="ARBA" id="ARBA00022679"/>
    </source>
</evidence>
<dbReference type="Gene3D" id="3.10.129.110">
    <property type="entry name" value="Polyketide synthase dehydratase"/>
    <property type="match status" value="1"/>
</dbReference>
<evidence type="ECO:0000259" key="8">
    <source>
        <dbReference type="PROSITE" id="PS52004"/>
    </source>
</evidence>
<evidence type="ECO:0000313" key="10">
    <source>
        <dbReference type="EMBL" id="KAF2004720.1"/>
    </source>
</evidence>
<sequence>MDTANPMPIAIIGSACRFPGKSSSPLKLWDLLQKPRDLHREVPRDRFRWEGVYREDGLHGTTKTKDGYWLDESIREFDPQFFNITPAEAETIDPQHRLLLENVYEAIESAGLTMEDLQGSDTGVYVGLMSAEYYENATHDVDAASGPLLTTGTSRSMASNRISYTFDFRGPSMTIDTACSSSLMAVHLAVGSLRRRESHIAFACGASLKVAVADFVGLSKMNMLSPDGRSKMFDAKANGYGKGEGTAVICLKRLDDAIRDGDVIECVIRETATSQDGRTKGITMPSAKAQAGLIRKTYENAGLDLSNPASRPMYFEAHGTGTPAGDPLEAQAVDAAFFPKEHKYTDDEVVYIGSIKTIIGHTEGTAGIAGLLRAALAVRHGVLPPNLLFTKMNPAVEPFTKHLQLVQNATPWPALPSSSVRRASINSFGFGGSNVHAIVESYSPPSQDIVRLDSSITPTLQVPFFTPLTFSATSRRSLAELIKNYIKYLDGQQGSIDLRALAWTLQYKRSHFSYRCAITLDNHGNLQKKLGNAAKEIEGGTDKSLSVPSPKPAQPRIFGIFTGQGAQWATMGSSLISQSSYARSVISKLDTVLASLPESERPAWNLVDELLAEPEISRINEAALAQPLTTAIQVLLVDMLRVAKVKLHAVIGHSSGEIGAAYAAGLITAEDAIRTAYYRGCFSKHAAGKDGQEGAMLATYLTPEQATQVCLLPEFRDRIVPAVFNSPSIVTLSGDSDAIDEVLGKLELEGTFARKLKVDKAYHSHHMLRCVEPYLQSLGACKANMSSPPADSPIWFSSVEPGRKIDTLTADYWVENLTSPVRFSEAITNAASIAGLPDLFLEFGPHPALEKPVREILEKVNKDYPYKGLIRRSCNSIESVAEALGAVWARFGRSAVDFAAYDNVMTNGAKMAFVKDLPSYPWMHNREYWWESRYVRKRLQNTLPPTELMAEMPSPGTTSHDAKWRCFLTPKDIPWLPHHRLNNQPVLPGAGYIVMAATAIKRHFRKQNIEMIEMKNLRLSVPIAFANEDASIETVLTLSSIREDAHHHVEADFRVDFSAQHQTDELVPAAQCTVQVRFGNDEDRTSPQPFEVPTSLTDIEPDLFYQSLTDIGYGHTGPFQCMTKLQRRSKFSTGMLKYLPNEMVIHPAVLDGLIQATLAAECYPGDTAVPRFRVPSFFRSIKIFPYRCEEVATAEEDLRFDCAMMGNYEFTAALSSPTGFGTVIQVEGLTISPFRVTTSKEDVTMFSEVVWKPFVPNAQDIAASYTSSQREKGIALAGERMVLFYLRNLHDSITQEEKEAADQHIQYLLDYAHITVSQVQKDTHSIMKKEWLSDTEADIGELLQQHPGSADLELLHTLGKAYPSIVRHKQTTLGVLTGNDLLHNLYRDGLGYHTASAWAAEFVSSICSRSPRMRILEVGGGTASLTRKIVDTTPFSSYCFTDISPAFLGPAKEEFKRFADKMEYRVFDMEKDTKEQGFVDGSFELVVASNVLHATENVKAVLQRVRRLLKPGGYLVCVELSACGNSTSTVMMGGFPGWWLGHGKDRKWSPLLTEQQWHEYLQVCGFSGIDSMTPIIEDMTCPLQVFSTQAVDDRVLALRNPLSHGPFEYRNDGLTILGGDDKMFRQLERILSPTFHYIEHVSNLEDLGDNAPIPHAVLSLLELQEFVFLNMTAAKWMALQNLFLHATDVLWVSTGRRSPTTVNEAYGNMMVGLGRVVNQELPHLRLTFLDVDNPSVMNAPELAQAMTRWCMLGQWAEEGWKDEILFPHHPELAIENRTILAPYVIRKKEQNDRFNAQHRRITRDVVPASSGAELRFNSATKQYALREASRIPRQPINNRVSLRMQYSSLHAIKLKSFGYFFVGLGVVPNNELAVVFADSTSSRLDAPNCVVHPCDVGHLTPAQYIHAISASLVTERVVAIAPMSGTTIVLTSDPLSVSLVKAKAGKLGKDITFVSTDPNVATTSVTLIRPHTTDFSIRQSLPLRIAAIMNISIRPDDAVLFGRITAMYDKNCPKSKGADSFMRPISSGYECSQISDDASQPMTSGLFHEAEKSLRGLEGTMVPRLLKPKDLTIKGLHSTPNILDWTDLNQGPVNLRCATELVNFNPMKTYLIIGTSDIAQSIVEWMVERGAKFILMTSRNPSRTVATWACGMSSKGATVHLYAVDITDEISIKKMIAAAKDDMDPSKAIMPSFGGVMHLGLMLKDRAFEAMSFEDLQSVANVKSEGSRILHEALIDEDLDFFIMTSSISLIHGRPGQANYNVGNAYMAGLARYRRNIGLPASVVDLGWVVGLGYLTRDNRDSLNLNAKELRLQGIYPISERDIHHIFAEAVLSSSCDSGTDPEIITGLRDVEPDMMPFCPFVKNPFFAHSISHTTNLSEKTEAKPTVREKLLDRLRVVCAESSSATSTSTQVFDIVREGFLDRISMLLQIATEDIGENKCLLDMGVDSLVATEIGSWSRKELGVQVPQSLILGDKGVRDIVDFVVEKIEDGFGMMEIEKKEDGTI</sequence>
<dbReference type="InterPro" id="IPR014043">
    <property type="entry name" value="Acyl_transferase_dom"/>
</dbReference>
<keyword evidence="5" id="KW-0511">Multifunctional enzyme</keyword>
<dbReference type="GO" id="GO:0008168">
    <property type="term" value="F:methyltransferase activity"/>
    <property type="evidence" value="ECO:0007669"/>
    <property type="project" value="UniProtKB-KW"/>
</dbReference>
<dbReference type="EMBL" id="ML977566">
    <property type="protein sequence ID" value="KAF2004720.1"/>
    <property type="molecule type" value="Genomic_DNA"/>
</dbReference>
<dbReference type="OrthoDB" id="329835at2759"/>
<dbReference type="GO" id="GO:0032259">
    <property type="term" value="P:methylation"/>
    <property type="evidence" value="ECO:0007669"/>
    <property type="project" value="UniProtKB-KW"/>
</dbReference>
<dbReference type="SUPFAM" id="SSF55048">
    <property type="entry name" value="Probable ACP-binding domain of malonyl-CoA ACP transacylase"/>
    <property type="match status" value="1"/>
</dbReference>
<gene>
    <name evidence="10" type="ORF">P154DRAFT_586328</name>
</gene>
<dbReference type="InterPro" id="IPR049551">
    <property type="entry name" value="PKS_DH_C"/>
</dbReference>
<feature type="region of interest" description="C-terminal hotdog fold" evidence="6">
    <location>
        <begin position="1096"/>
        <end position="1240"/>
    </location>
</feature>
<evidence type="ECO:0000256" key="6">
    <source>
        <dbReference type="PROSITE-ProRule" id="PRU01363"/>
    </source>
</evidence>
<dbReference type="PANTHER" id="PTHR43775">
    <property type="entry name" value="FATTY ACID SYNTHASE"/>
    <property type="match status" value="1"/>
</dbReference>
<evidence type="ECO:0000259" key="9">
    <source>
        <dbReference type="PROSITE" id="PS52019"/>
    </source>
</evidence>
<dbReference type="Gene3D" id="3.40.50.720">
    <property type="entry name" value="NAD(P)-binding Rossmann-like Domain"/>
    <property type="match status" value="1"/>
</dbReference>
<dbReference type="GO" id="GO:0044550">
    <property type="term" value="P:secondary metabolite biosynthetic process"/>
    <property type="evidence" value="ECO:0007669"/>
    <property type="project" value="UniProtKB-ARBA"/>
</dbReference>
<dbReference type="InterPro" id="IPR013217">
    <property type="entry name" value="Methyltransf_12"/>
</dbReference>
<dbReference type="InterPro" id="IPR042104">
    <property type="entry name" value="PKS_dehydratase_sf"/>
</dbReference>
<dbReference type="InterPro" id="IPR014031">
    <property type="entry name" value="Ketoacyl_synth_C"/>
</dbReference>
<feature type="domain" description="Ketosynthase family 3 (KS3)" evidence="8">
    <location>
        <begin position="6"/>
        <end position="441"/>
    </location>
</feature>
<keyword evidence="1" id="KW-0596">Phosphopantetheine</keyword>
<dbReference type="Proteomes" id="UP000799779">
    <property type="component" value="Unassembled WGS sequence"/>
</dbReference>
<dbReference type="Pfam" id="PF00550">
    <property type="entry name" value="PP-binding"/>
    <property type="match status" value="1"/>
</dbReference>
<feature type="active site" description="Proton donor; for dehydratase activity" evidence="6">
    <location>
        <position position="1151"/>
    </location>
</feature>
<dbReference type="InterPro" id="IPR049900">
    <property type="entry name" value="PKS_mFAS_DH"/>
</dbReference>
<dbReference type="GO" id="GO:0004312">
    <property type="term" value="F:fatty acid synthase activity"/>
    <property type="evidence" value="ECO:0007669"/>
    <property type="project" value="TreeGrafter"/>
</dbReference>
<dbReference type="PROSITE" id="PS52019">
    <property type="entry name" value="PKS_MFAS_DH"/>
    <property type="match status" value="1"/>
</dbReference>
<dbReference type="InterPro" id="IPR036736">
    <property type="entry name" value="ACP-like_sf"/>
</dbReference>
<dbReference type="Pfam" id="PF00109">
    <property type="entry name" value="ketoacyl-synt"/>
    <property type="match status" value="1"/>
</dbReference>
<dbReference type="Pfam" id="PF02801">
    <property type="entry name" value="Ketoacyl-synt_C"/>
    <property type="match status" value="1"/>
</dbReference>
<dbReference type="SUPFAM" id="SSF53901">
    <property type="entry name" value="Thiolase-like"/>
    <property type="match status" value="1"/>
</dbReference>
<keyword evidence="4" id="KW-0808">Transferase</keyword>
<dbReference type="InterPro" id="IPR049552">
    <property type="entry name" value="PKS_DH_N"/>
</dbReference>
<keyword evidence="2" id="KW-0597">Phosphoprotein</keyword>
<dbReference type="InterPro" id="IPR020841">
    <property type="entry name" value="PKS_Beta-ketoAc_synthase_dom"/>
</dbReference>
<dbReference type="Gene3D" id="3.40.50.150">
    <property type="entry name" value="Vaccinia Virus protein VP39"/>
    <property type="match status" value="1"/>
</dbReference>
<evidence type="ECO:0000256" key="1">
    <source>
        <dbReference type="ARBA" id="ARBA00022450"/>
    </source>
</evidence>
<dbReference type="CDD" id="cd05274">
    <property type="entry name" value="KR_FAS_SDR_x"/>
    <property type="match status" value="1"/>
</dbReference>
<dbReference type="Pfam" id="PF22621">
    <property type="entry name" value="CurL-like_PKS_C"/>
    <property type="match status" value="1"/>
</dbReference>
<dbReference type="InterPro" id="IPR001227">
    <property type="entry name" value="Ac_transferase_dom_sf"/>
</dbReference>
<dbReference type="SMART" id="SM00822">
    <property type="entry name" value="PKS_KR"/>
    <property type="match status" value="1"/>
</dbReference>
<dbReference type="SMART" id="SM00823">
    <property type="entry name" value="PKS_PP"/>
    <property type="match status" value="1"/>
</dbReference>
<dbReference type="GO" id="GO:0004315">
    <property type="term" value="F:3-oxoacyl-[acyl-carrier-protein] synthase activity"/>
    <property type="evidence" value="ECO:0007669"/>
    <property type="project" value="InterPro"/>
</dbReference>
<dbReference type="CDD" id="cd00833">
    <property type="entry name" value="PKS"/>
    <property type="match status" value="1"/>
</dbReference>
<organism evidence="10 11">
    <name type="scientific">Amniculicola lignicola CBS 123094</name>
    <dbReference type="NCBI Taxonomy" id="1392246"/>
    <lineage>
        <taxon>Eukaryota</taxon>
        <taxon>Fungi</taxon>
        <taxon>Dikarya</taxon>
        <taxon>Ascomycota</taxon>
        <taxon>Pezizomycotina</taxon>
        <taxon>Dothideomycetes</taxon>
        <taxon>Pleosporomycetidae</taxon>
        <taxon>Pleosporales</taxon>
        <taxon>Amniculicolaceae</taxon>
        <taxon>Amniculicola</taxon>
    </lineage>
</organism>
<evidence type="ECO:0000256" key="2">
    <source>
        <dbReference type="ARBA" id="ARBA00022553"/>
    </source>
</evidence>
<feature type="active site" description="Proton acceptor; for dehydratase activity" evidence="6">
    <location>
        <position position="979"/>
    </location>
</feature>
<dbReference type="InterPro" id="IPR016039">
    <property type="entry name" value="Thiolase-like"/>
</dbReference>
<dbReference type="PROSITE" id="PS00606">
    <property type="entry name" value="KS3_1"/>
    <property type="match status" value="1"/>
</dbReference>
<dbReference type="InterPro" id="IPR050091">
    <property type="entry name" value="PKS_NRPS_Biosynth_Enz"/>
</dbReference>
<dbReference type="InterPro" id="IPR013968">
    <property type="entry name" value="PKS_KR"/>
</dbReference>
<dbReference type="InterPro" id="IPR016035">
    <property type="entry name" value="Acyl_Trfase/lysoPLipase"/>
</dbReference>
<dbReference type="SMART" id="SM00827">
    <property type="entry name" value="PKS_AT"/>
    <property type="match status" value="1"/>
</dbReference>
<keyword evidence="11" id="KW-1185">Reference proteome</keyword>
<dbReference type="InterPro" id="IPR020806">
    <property type="entry name" value="PKS_PP-bd"/>
</dbReference>
<dbReference type="SUPFAM" id="SSF47336">
    <property type="entry name" value="ACP-like"/>
    <property type="match status" value="1"/>
</dbReference>